<dbReference type="CDD" id="cd07185">
    <property type="entry name" value="OmpA_C-like"/>
    <property type="match status" value="1"/>
</dbReference>
<evidence type="ECO:0000259" key="7">
    <source>
        <dbReference type="PROSITE" id="PS51123"/>
    </source>
</evidence>
<sequence length="503" mass="54094">MRRLFASSLLLLSAACVSGNKVRADSEVIQADIERARRSGAMRCAPVELATAEANLDFARGELSQGTSYRASVHIRSAETAIKKALELSKSCAPQKVLVKDKPDTPTTDPSQQAQVEITPKSPQQVVVQIEERDSDGDGIFDKDDPCPDRAEDRDGFEDSDGCPETDNDKDGVLDGNDKCPLTPGPLSNQGCPEDAPGDSDGDGVTDNVDKCRDQPEDKDGFQDEDGCPDPDNDQDGLVDTADKCPDAPGAIQNLGCPRTDKDGDGVEDSQDKCPGEPEDKDGFQDEDGCPDLDNDGDGIPDGLDRCPLKAGPLENGGCADEDKDGDGLADRMDVCPDQAGPKEMRGCPDPDTDQDGIPDRVDVCPEEPGVKDERGCAKKYKMVVVKKQKIEIKKQIKFAAGSSKIIGKESFTILDDVAQVMRDMPNIKKLRIEGHTDSLGKDLTNLKLSQSRADAVMAQLIKRGIDPGRMEAIGYGEEKPIATNGTAKGRAENRRTEFNIAE</sequence>
<feature type="compositionally biased region" description="Basic and acidic residues" evidence="6">
    <location>
        <begin position="490"/>
        <end position="503"/>
    </location>
</feature>
<evidence type="ECO:0000256" key="3">
    <source>
        <dbReference type="ARBA" id="ARBA00023136"/>
    </source>
</evidence>
<feature type="compositionally biased region" description="Acidic residues" evidence="6">
    <location>
        <begin position="223"/>
        <end position="237"/>
    </location>
</feature>
<evidence type="ECO:0000256" key="5">
    <source>
        <dbReference type="PROSITE-ProRule" id="PRU00473"/>
    </source>
</evidence>
<name>A0ABY9X1I1_9BACT</name>
<feature type="compositionally biased region" description="Basic and acidic residues" evidence="6">
    <location>
        <begin position="167"/>
        <end position="178"/>
    </location>
</feature>
<comment type="subcellular location">
    <subcellularLocation>
        <location evidence="1">Cell outer membrane</location>
    </subcellularLocation>
</comment>
<dbReference type="PROSITE" id="PS51257">
    <property type="entry name" value="PROKAR_LIPOPROTEIN"/>
    <property type="match status" value="1"/>
</dbReference>
<evidence type="ECO:0000256" key="2">
    <source>
        <dbReference type="ARBA" id="ARBA00022729"/>
    </source>
</evidence>
<dbReference type="RefSeq" id="WP_395806947.1">
    <property type="nucleotide sequence ID" value="NZ_CP043494.1"/>
</dbReference>
<keyword evidence="3 5" id="KW-0472">Membrane</keyword>
<keyword evidence="9" id="KW-1185">Reference proteome</keyword>
<dbReference type="InterPro" id="IPR003367">
    <property type="entry name" value="Thrombospondin_3-like_rpt"/>
</dbReference>
<feature type="compositionally biased region" description="Basic and acidic residues" evidence="6">
    <location>
        <begin position="259"/>
        <end position="284"/>
    </location>
</feature>
<dbReference type="PANTHER" id="PTHR30329:SF21">
    <property type="entry name" value="LIPOPROTEIN YIAD-RELATED"/>
    <property type="match status" value="1"/>
</dbReference>
<evidence type="ECO:0000256" key="6">
    <source>
        <dbReference type="SAM" id="MobiDB-lite"/>
    </source>
</evidence>
<dbReference type="InterPro" id="IPR006665">
    <property type="entry name" value="OmpA-like"/>
</dbReference>
<evidence type="ECO:0000313" key="9">
    <source>
        <dbReference type="Proteomes" id="UP001611383"/>
    </source>
</evidence>
<dbReference type="PANTHER" id="PTHR30329">
    <property type="entry name" value="STATOR ELEMENT OF FLAGELLAR MOTOR COMPLEX"/>
    <property type="match status" value="1"/>
</dbReference>
<gene>
    <name evidence="8" type="ORF">F0U60_37910</name>
</gene>
<dbReference type="EMBL" id="CP043494">
    <property type="protein sequence ID" value="WNG49257.1"/>
    <property type="molecule type" value="Genomic_DNA"/>
</dbReference>
<feature type="compositionally biased region" description="Basic and acidic residues" evidence="6">
    <location>
        <begin position="140"/>
        <end position="154"/>
    </location>
</feature>
<feature type="compositionally biased region" description="Polar residues" evidence="6">
    <location>
        <begin position="105"/>
        <end position="127"/>
    </location>
</feature>
<feature type="compositionally biased region" description="Basic and acidic residues" evidence="6">
    <location>
        <begin position="326"/>
        <end position="349"/>
    </location>
</feature>
<dbReference type="InterPro" id="IPR050330">
    <property type="entry name" value="Bact_OuterMem_StrucFunc"/>
</dbReference>
<dbReference type="PRINTS" id="PR01021">
    <property type="entry name" value="OMPADOMAIN"/>
</dbReference>
<organism evidence="8 9">
    <name type="scientific">Archangium minus</name>
    <dbReference type="NCBI Taxonomy" id="83450"/>
    <lineage>
        <taxon>Bacteria</taxon>
        <taxon>Pseudomonadati</taxon>
        <taxon>Myxococcota</taxon>
        <taxon>Myxococcia</taxon>
        <taxon>Myxococcales</taxon>
        <taxon>Cystobacterineae</taxon>
        <taxon>Archangiaceae</taxon>
        <taxon>Archangium</taxon>
    </lineage>
</organism>
<dbReference type="Proteomes" id="UP001611383">
    <property type="component" value="Chromosome"/>
</dbReference>
<dbReference type="PROSITE" id="PS51123">
    <property type="entry name" value="OMPA_2"/>
    <property type="match status" value="1"/>
</dbReference>
<dbReference type="Pfam" id="PF00691">
    <property type="entry name" value="OmpA"/>
    <property type="match status" value="1"/>
</dbReference>
<keyword evidence="4" id="KW-0998">Cell outer membrane</keyword>
<keyword evidence="2" id="KW-0732">Signal</keyword>
<protein>
    <submittedName>
        <fullName evidence="8">OmpA family protein</fullName>
    </submittedName>
</protein>
<feature type="compositionally biased region" description="Acidic residues" evidence="6">
    <location>
        <begin position="285"/>
        <end position="299"/>
    </location>
</feature>
<accession>A0ABY9X1I1</accession>
<feature type="compositionally biased region" description="Basic and acidic residues" evidence="6">
    <location>
        <begin position="358"/>
        <end position="369"/>
    </location>
</feature>
<feature type="compositionally biased region" description="Basic and acidic residues" evidence="6">
    <location>
        <begin position="208"/>
        <end position="222"/>
    </location>
</feature>
<evidence type="ECO:0000256" key="1">
    <source>
        <dbReference type="ARBA" id="ARBA00004442"/>
    </source>
</evidence>
<feature type="region of interest" description="Disordered" evidence="6">
    <location>
        <begin position="482"/>
        <end position="503"/>
    </location>
</feature>
<dbReference type="InterPro" id="IPR028974">
    <property type="entry name" value="TSP_type-3_rpt"/>
</dbReference>
<feature type="region of interest" description="Disordered" evidence="6">
    <location>
        <begin position="98"/>
        <end position="369"/>
    </location>
</feature>
<evidence type="ECO:0000256" key="4">
    <source>
        <dbReference type="ARBA" id="ARBA00023237"/>
    </source>
</evidence>
<proteinExistence type="predicted"/>
<evidence type="ECO:0000313" key="8">
    <source>
        <dbReference type="EMBL" id="WNG49257.1"/>
    </source>
</evidence>
<dbReference type="SUPFAM" id="SSF103647">
    <property type="entry name" value="TSP type-3 repeat"/>
    <property type="match status" value="2"/>
</dbReference>
<dbReference type="Gene3D" id="3.30.1330.60">
    <property type="entry name" value="OmpA-like domain"/>
    <property type="match status" value="1"/>
</dbReference>
<feature type="domain" description="OmpA-like" evidence="7">
    <location>
        <begin position="386"/>
        <end position="503"/>
    </location>
</feature>
<dbReference type="InterPro" id="IPR006664">
    <property type="entry name" value="OMP_bac"/>
</dbReference>
<dbReference type="SUPFAM" id="SSF103088">
    <property type="entry name" value="OmpA-like"/>
    <property type="match status" value="1"/>
</dbReference>
<feature type="compositionally biased region" description="Acidic residues" evidence="6">
    <location>
        <begin position="155"/>
        <end position="166"/>
    </location>
</feature>
<dbReference type="Pfam" id="PF02412">
    <property type="entry name" value="TSP_3"/>
    <property type="match status" value="5"/>
</dbReference>
<reference evidence="8 9" key="1">
    <citation type="submission" date="2019-08" db="EMBL/GenBank/DDBJ databases">
        <title>Archangium and Cystobacter genomes.</title>
        <authorList>
            <person name="Chen I.-C.K."/>
            <person name="Wielgoss S."/>
        </authorList>
    </citation>
    <scope>NUCLEOTIDE SEQUENCE [LARGE SCALE GENOMIC DNA]</scope>
    <source>
        <strain evidence="8 9">Cbm 6</strain>
    </source>
</reference>
<dbReference type="Gene3D" id="4.10.1080.10">
    <property type="entry name" value="TSP type-3 repeat"/>
    <property type="match status" value="2"/>
</dbReference>
<dbReference type="InterPro" id="IPR036737">
    <property type="entry name" value="OmpA-like_sf"/>
</dbReference>